<name>A0A2T0BGE1_9CLOT</name>
<keyword evidence="1" id="KW-0812">Transmembrane</keyword>
<dbReference type="AlphaFoldDB" id="A0A2T0BGE1"/>
<evidence type="ECO:0000313" key="3">
    <source>
        <dbReference type="Proteomes" id="UP000239471"/>
    </source>
</evidence>
<evidence type="ECO:0000256" key="1">
    <source>
        <dbReference type="SAM" id="Phobius"/>
    </source>
</evidence>
<dbReference type="InterPro" id="IPR014198">
    <property type="entry name" value="Spore_III_AB"/>
</dbReference>
<dbReference type="OrthoDB" id="1957909at2"/>
<dbReference type="NCBIfam" id="TIGR02833">
    <property type="entry name" value="spore_III_AB"/>
    <property type="match status" value="1"/>
</dbReference>
<keyword evidence="3" id="KW-1185">Reference proteome</keyword>
<accession>A0A2T0BGE1</accession>
<feature type="transmembrane region" description="Helical" evidence="1">
    <location>
        <begin position="155"/>
        <end position="171"/>
    </location>
</feature>
<proteinExistence type="predicted"/>
<sequence>MLKVMLIIVIFTFCSTLGYIYGDSFRKRFIHLKESYKGIILLQNEILYNNTPLPEALEDVAKKMKAPMEYLLNTVANRLSSGAEGDVYSNFRKVYKEVENDLYFEKEDKSILEDFLKSLGASGIYGQEKIFKLALENLKGNIDEASELAKKNTKLYRYLGICFGAMISILLL</sequence>
<dbReference type="EMBL" id="PVXQ01000011">
    <property type="protein sequence ID" value="PRR82955.1"/>
    <property type="molecule type" value="Genomic_DNA"/>
</dbReference>
<dbReference type="PIRSF" id="PIRSF021435">
    <property type="entry name" value="SpoIIIAB"/>
    <property type="match status" value="1"/>
</dbReference>
<reference evidence="2 3" key="1">
    <citation type="submission" date="2018-03" db="EMBL/GenBank/DDBJ databases">
        <title>Genome sequence of Clostridium vincentii DSM 10228.</title>
        <authorList>
            <person name="Poehlein A."/>
            <person name="Daniel R."/>
        </authorList>
    </citation>
    <scope>NUCLEOTIDE SEQUENCE [LARGE SCALE GENOMIC DNA]</scope>
    <source>
        <strain evidence="2 3">DSM 10228</strain>
    </source>
</reference>
<comment type="caution">
    <text evidence="2">The sequence shown here is derived from an EMBL/GenBank/DDBJ whole genome shotgun (WGS) entry which is preliminary data.</text>
</comment>
<gene>
    <name evidence="2" type="ORF">CLVI_13980</name>
</gene>
<keyword evidence="1" id="KW-0472">Membrane</keyword>
<dbReference type="Proteomes" id="UP000239471">
    <property type="component" value="Unassembled WGS sequence"/>
</dbReference>
<evidence type="ECO:0000313" key="2">
    <source>
        <dbReference type="EMBL" id="PRR82955.1"/>
    </source>
</evidence>
<dbReference type="RefSeq" id="WP_106059390.1">
    <property type="nucleotide sequence ID" value="NZ_PVXQ01000011.1"/>
</dbReference>
<organism evidence="2 3">
    <name type="scientific">Clostridium vincentii</name>
    <dbReference type="NCBI Taxonomy" id="52704"/>
    <lineage>
        <taxon>Bacteria</taxon>
        <taxon>Bacillati</taxon>
        <taxon>Bacillota</taxon>
        <taxon>Clostridia</taxon>
        <taxon>Eubacteriales</taxon>
        <taxon>Clostridiaceae</taxon>
        <taxon>Clostridium</taxon>
    </lineage>
</organism>
<keyword evidence="1" id="KW-1133">Transmembrane helix</keyword>
<dbReference type="Pfam" id="PF09548">
    <property type="entry name" value="Spore_III_AB"/>
    <property type="match status" value="1"/>
</dbReference>
<protein>
    <submittedName>
        <fullName evidence="2">Stage III sporulation protein SpoAB</fullName>
    </submittedName>
</protein>